<organism evidence="1">
    <name type="scientific">Anguilla anguilla</name>
    <name type="common">European freshwater eel</name>
    <name type="synonym">Muraena anguilla</name>
    <dbReference type="NCBI Taxonomy" id="7936"/>
    <lineage>
        <taxon>Eukaryota</taxon>
        <taxon>Metazoa</taxon>
        <taxon>Chordata</taxon>
        <taxon>Craniata</taxon>
        <taxon>Vertebrata</taxon>
        <taxon>Euteleostomi</taxon>
        <taxon>Actinopterygii</taxon>
        <taxon>Neopterygii</taxon>
        <taxon>Teleostei</taxon>
        <taxon>Anguilliformes</taxon>
        <taxon>Anguillidae</taxon>
        <taxon>Anguilla</taxon>
    </lineage>
</organism>
<dbReference type="EMBL" id="GBXM01003267">
    <property type="protein sequence ID" value="JAI05311.1"/>
    <property type="molecule type" value="Transcribed_RNA"/>
</dbReference>
<evidence type="ECO:0000313" key="1">
    <source>
        <dbReference type="EMBL" id="JAI05311.1"/>
    </source>
</evidence>
<accession>A0A0E9XTZ6</accession>
<sequence length="24" mass="2835">MRLLRQATISSFSDAFRNVCKLDY</sequence>
<name>A0A0E9XTZ6_ANGAN</name>
<reference evidence="1" key="2">
    <citation type="journal article" date="2015" name="Fish Shellfish Immunol.">
        <title>Early steps in the European eel (Anguilla anguilla)-Vibrio vulnificus interaction in the gills: Role of the RtxA13 toxin.</title>
        <authorList>
            <person name="Callol A."/>
            <person name="Pajuelo D."/>
            <person name="Ebbesson L."/>
            <person name="Teles M."/>
            <person name="MacKenzie S."/>
            <person name="Amaro C."/>
        </authorList>
    </citation>
    <scope>NUCLEOTIDE SEQUENCE</scope>
</reference>
<dbReference type="AlphaFoldDB" id="A0A0E9XTZ6"/>
<reference evidence="1" key="1">
    <citation type="submission" date="2014-11" db="EMBL/GenBank/DDBJ databases">
        <authorList>
            <person name="Amaro Gonzalez C."/>
        </authorList>
    </citation>
    <scope>NUCLEOTIDE SEQUENCE</scope>
</reference>
<proteinExistence type="predicted"/>
<protein>
    <submittedName>
        <fullName evidence="1">Uncharacterized protein</fullName>
    </submittedName>
</protein>